<reference evidence="1 2" key="1">
    <citation type="journal article" date="2014" name="PLoS ONE">
        <title>The first complete genome sequence of the class fimbriimonadia in the phylum armatimonadetes.</title>
        <authorList>
            <person name="Hu Z.Y."/>
            <person name="Wang Y.Z."/>
            <person name="Im W.T."/>
            <person name="Wang S.Y."/>
            <person name="Zhao G.P."/>
            <person name="Zheng H.J."/>
            <person name="Quan Z.X."/>
        </authorList>
    </citation>
    <scope>NUCLEOTIDE SEQUENCE [LARGE SCALE GENOMIC DNA]</scope>
    <source>
        <strain evidence="1">Gsoil 348</strain>
    </source>
</reference>
<dbReference type="HOGENOM" id="CLU_2381891_0_0_0"/>
<dbReference type="AlphaFoldDB" id="A0A068NRV9"/>
<dbReference type="Proteomes" id="UP000027982">
    <property type="component" value="Chromosome"/>
</dbReference>
<accession>A0A068NRV9</accession>
<keyword evidence="2" id="KW-1185">Reference proteome</keyword>
<evidence type="ECO:0000313" key="1">
    <source>
        <dbReference type="EMBL" id="AIE86047.1"/>
    </source>
</evidence>
<organism evidence="1 2">
    <name type="scientific">Fimbriimonas ginsengisoli Gsoil 348</name>
    <dbReference type="NCBI Taxonomy" id="661478"/>
    <lineage>
        <taxon>Bacteria</taxon>
        <taxon>Bacillati</taxon>
        <taxon>Armatimonadota</taxon>
        <taxon>Fimbriimonadia</taxon>
        <taxon>Fimbriimonadales</taxon>
        <taxon>Fimbriimonadaceae</taxon>
        <taxon>Fimbriimonas</taxon>
    </lineage>
</organism>
<dbReference type="eggNOG" id="ENOG5033DXP">
    <property type="taxonomic scope" value="Bacteria"/>
</dbReference>
<name>A0A068NRV9_FIMGI</name>
<gene>
    <name evidence="1" type="ORF">OP10G_2679</name>
</gene>
<protein>
    <submittedName>
        <fullName evidence="1">Uncharacterized protein</fullName>
    </submittedName>
</protein>
<dbReference type="EMBL" id="CP007139">
    <property type="protein sequence ID" value="AIE86047.1"/>
    <property type="molecule type" value="Genomic_DNA"/>
</dbReference>
<sequence>MLRQLALVALDRLCAQIVGEITVIASNEAITMHERFGEIYGLIGDRNKDIARTFDGPSRSSAPLKLLQMRSLDLVSDEELGGSPRMFGRLSNES</sequence>
<proteinExistence type="predicted"/>
<evidence type="ECO:0000313" key="2">
    <source>
        <dbReference type="Proteomes" id="UP000027982"/>
    </source>
</evidence>
<dbReference type="KEGG" id="fgi:OP10G_2679"/>